<name>A0A9W9FCM1_9EURO</name>
<evidence type="ECO:0000313" key="1">
    <source>
        <dbReference type="EMBL" id="KAJ5097773.1"/>
    </source>
</evidence>
<evidence type="ECO:0000313" key="2">
    <source>
        <dbReference type="Proteomes" id="UP001149165"/>
    </source>
</evidence>
<reference evidence="1" key="1">
    <citation type="submission" date="2022-11" db="EMBL/GenBank/DDBJ databases">
        <authorList>
            <person name="Petersen C."/>
        </authorList>
    </citation>
    <scope>NUCLEOTIDE SEQUENCE</scope>
    <source>
        <strain evidence="1">IBT 30069</strain>
    </source>
</reference>
<organism evidence="1 2">
    <name type="scientific">Penicillium angulare</name>
    <dbReference type="NCBI Taxonomy" id="116970"/>
    <lineage>
        <taxon>Eukaryota</taxon>
        <taxon>Fungi</taxon>
        <taxon>Dikarya</taxon>
        <taxon>Ascomycota</taxon>
        <taxon>Pezizomycotina</taxon>
        <taxon>Eurotiomycetes</taxon>
        <taxon>Eurotiomycetidae</taxon>
        <taxon>Eurotiales</taxon>
        <taxon>Aspergillaceae</taxon>
        <taxon>Penicillium</taxon>
    </lineage>
</organism>
<reference evidence="1" key="2">
    <citation type="journal article" date="2023" name="IMA Fungus">
        <title>Comparative genomic study of the Penicillium genus elucidates a diverse pangenome and 15 lateral gene transfer events.</title>
        <authorList>
            <person name="Petersen C."/>
            <person name="Sorensen T."/>
            <person name="Nielsen M.R."/>
            <person name="Sondergaard T.E."/>
            <person name="Sorensen J.L."/>
            <person name="Fitzpatrick D.A."/>
            <person name="Frisvad J.C."/>
            <person name="Nielsen K.L."/>
        </authorList>
    </citation>
    <scope>NUCLEOTIDE SEQUENCE</scope>
    <source>
        <strain evidence="1">IBT 30069</strain>
    </source>
</reference>
<dbReference type="EMBL" id="JAPQKH010000005">
    <property type="protein sequence ID" value="KAJ5097773.1"/>
    <property type="molecule type" value="Genomic_DNA"/>
</dbReference>
<gene>
    <name evidence="1" type="ORF">N7456_008494</name>
</gene>
<dbReference type="Proteomes" id="UP001149165">
    <property type="component" value="Unassembled WGS sequence"/>
</dbReference>
<accession>A0A9W9FCM1</accession>
<dbReference type="AlphaFoldDB" id="A0A9W9FCM1"/>
<dbReference type="OrthoDB" id="5420711at2759"/>
<protein>
    <submittedName>
        <fullName evidence="1">Uncharacterized protein</fullName>
    </submittedName>
</protein>
<proteinExistence type="predicted"/>
<comment type="caution">
    <text evidence="1">The sequence shown here is derived from an EMBL/GenBank/DDBJ whole genome shotgun (WGS) entry which is preliminary data.</text>
</comment>
<sequence>MNERSYNWYNEGESLAYLKRPEYLCQRHRVAKIRSDKIVANEPPRSVIPEIVVFRNQGRNMWARRTSECKPHYGLENAKNATAVQPRYAILTRCDCTRRANLDLLLVNRQIYQEASYIFWTENWFAFEHPAFLAGLLHALRPGVRALLRKISLINEPCMIPFKLPESLSLKKCWELLRLCTGLKVLEVDQDFLALPDTAPAMRNLNISGRMSFMKHGKVPLPIPDYGNVVIYPFQQARSISDIESVREFAQSLQGNSLSRRNMRILSRDFPRLLGERLEEFAAY</sequence>
<keyword evidence="2" id="KW-1185">Reference proteome</keyword>